<protein>
    <submittedName>
        <fullName evidence="15">Uncharacterized protein</fullName>
    </submittedName>
</protein>
<keyword evidence="7 11" id="KW-1133">Transmembrane helix</keyword>
<proteinExistence type="inferred from homology"/>
<evidence type="ECO:0000313" key="15">
    <source>
        <dbReference type="WBParaSite" id="maker-E.canG7_contigs_5602-snap-gene-1.26-mRNA-1"/>
    </source>
</evidence>
<dbReference type="Pfam" id="PF00102">
    <property type="entry name" value="Y_phosphatase"/>
    <property type="match status" value="2"/>
</dbReference>
<evidence type="ECO:0000256" key="8">
    <source>
        <dbReference type="ARBA" id="ARBA00023098"/>
    </source>
</evidence>
<keyword evidence="6" id="KW-0256">Endoplasmic reticulum</keyword>
<dbReference type="PROSITE" id="PS50056">
    <property type="entry name" value="TYR_PHOSPHATASE_2"/>
    <property type="match status" value="1"/>
</dbReference>
<evidence type="ECO:0000256" key="1">
    <source>
        <dbReference type="ARBA" id="ARBA00004477"/>
    </source>
</evidence>
<evidence type="ECO:0000256" key="2">
    <source>
        <dbReference type="ARBA" id="ARBA00005420"/>
    </source>
</evidence>
<keyword evidence="4" id="KW-0808">Transferase</keyword>
<feature type="transmembrane region" description="Helical" evidence="11">
    <location>
        <begin position="202"/>
        <end position="222"/>
    </location>
</feature>
<dbReference type="CDD" id="cd07987">
    <property type="entry name" value="LPLAT_MGAT-like"/>
    <property type="match status" value="1"/>
</dbReference>
<dbReference type="GO" id="GO:0005789">
    <property type="term" value="C:endoplasmic reticulum membrane"/>
    <property type="evidence" value="ECO:0007669"/>
    <property type="project" value="UniProtKB-SubCell"/>
</dbReference>
<comment type="subcellular location">
    <subcellularLocation>
        <location evidence="1">Endoplasmic reticulum membrane</location>
        <topology evidence="1">Multi-pass membrane protein</topology>
    </subcellularLocation>
</comment>
<evidence type="ECO:0000313" key="14">
    <source>
        <dbReference type="Proteomes" id="UP000887562"/>
    </source>
</evidence>
<keyword evidence="3" id="KW-0444">Lipid biosynthesis</keyword>
<dbReference type="PRINTS" id="PR00700">
    <property type="entry name" value="PRTYPHPHTASE"/>
</dbReference>
<dbReference type="AlphaFoldDB" id="A0A915EZD1"/>
<dbReference type="InterPro" id="IPR029021">
    <property type="entry name" value="Prot-tyrosine_phosphatase-like"/>
</dbReference>
<dbReference type="Proteomes" id="UP000887562">
    <property type="component" value="Unplaced"/>
</dbReference>
<evidence type="ECO:0000256" key="10">
    <source>
        <dbReference type="ARBA" id="ARBA00023315"/>
    </source>
</evidence>
<evidence type="ECO:0000256" key="9">
    <source>
        <dbReference type="ARBA" id="ARBA00023136"/>
    </source>
</evidence>
<dbReference type="Pfam" id="PF03982">
    <property type="entry name" value="DAGAT"/>
    <property type="match status" value="3"/>
</dbReference>
<feature type="transmembrane region" description="Helical" evidence="11">
    <location>
        <begin position="511"/>
        <end position="529"/>
    </location>
</feature>
<dbReference type="InterPro" id="IPR000387">
    <property type="entry name" value="Tyr_Pase_dom"/>
</dbReference>
<dbReference type="GO" id="GO:0019432">
    <property type="term" value="P:triglyceride biosynthetic process"/>
    <property type="evidence" value="ECO:0007669"/>
    <property type="project" value="TreeGrafter"/>
</dbReference>
<evidence type="ECO:0000256" key="5">
    <source>
        <dbReference type="ARBA" id="ARBA00022692"/>
    </source>
</evidence>
<evidence type="ECO:0000256" key="3">
    <source>
        <dbReference type="ARBA" id="ARBA00022516"/>
    </source>
</evidence>
<dbReference type="Gene3D" id="3.90.190.10">
    <property type="entry name" value="Protein tyrosine phosphatase superfamily"/>
    <property type="match status" value="2"/>
</dbReference>
<keyword evidence="8" id="KW-0443">Lipid metabolism</keyword>
<comment type="similarity">
    <text evidence="2">Belongs to the diacylglycerol acyltransferase family.</text>
</comment>
<evidence type="ECO:0000259" key="12">
    <source>
        <dbReference type="PROSITE" id="PS50055"/>
    </source>
</evidence>
<dbReference type="WBParaSite" id="maker-E.canG7_contigs_5602-snap-gene-1.26-mRNA-1">
    <property type="protein sequence ID" value="maker-E.canG7_contigs_5602-snap-gene-1.26-mRNA-1"/>
    <property type="gene ID" value="EcG7_00426"/>
</dbReference>
<feature type="domain" description="Tyrosine-protein phosphatase" evidence="12">
    <location>
        <begin position="97"/>
        <end position="352"/>
    </location>
</feature>
<evidence type="ECO:0000256" key="6">
    <source>
        <dbReference type="ARBA" id="ARBA00022824"/>
    </source>
</evidence>
<reference evidence="15" key="1">
    <citation type="submission" date="2022-11" db="UniProtKB">
        <authorList>
            <consortium name="WormBaseParasite"/>
        </authorList>
    </citation>
    <scope>IDENTIFICATION</scope>
</reference>
<dbReference type="InterPro" id="IPR000242">
    <property type="entry name" value="PTP_cat"/>
</dbReference>
<keyword evidence="14" id="KW-1185">Reference proteome</keyword>
<sequence length="843" mass="95899">MGGANPFANMFSGKMITHMYDEVVERRTGRQSRPPRPAAKTPICIDGIVILIWMIAFQAYAEQIVMAEMPLLNSLALEQEAALHLSQNAGHWLLSLNRYVDILPYDQSLRGKLRAAHVNASYVQAPLHNASGATITADFSTPPNYIATQGPLDSTAADFLTMLYGQRVPHVSHFFYFLGSAIPSCTSVHFSVLHALLFSSPYLFACLFLSLPVAPLFSPSCLPLLFSPVLSSSILAFYGISFSSLRPWTVTQLHLRLWNDYGVPPEEKLYLILQAHLALLAKYPLTSTSRKRCFGFFVLYSSSSAGVGRTGTFICSRFLLDQLLKDPSNIDIIGTTLAVRRWRKNLVLVSKTFYVELLSKEVFDIPCGWLHELMFLKHVTELLVKICTSSVNCHLLCLVRNGINTVPPKTTGNVWCTFRCLLGSPYLHRFRKILVYLLVTNENPVFINNHTMAKEMGWYDHSVFYRFRARVSVFLFGCSIVLLPILCLIYYTRLFVYPLFLMTFGHPIADAYSCYCFLVVLLYTIHWIWDVETPYRGGRRVMWITRLALWKWVTQYFPARLVVSKELERWAKEQGQEVGEDGAAIQLPTSVNYLLGYHPHGPVAMGMLMAYGNDLLNFSKVFPNIKTHIATLNVHYKVPFYREYAMLGGEQNVLTFLLHFSLPSREIFYFQTGGVSVSQESLIYLLDKEVTGRTGSLVAVSVGGAIEALESRPGHYVLMLSRRRGFFRIALRTGAYLIPSIGFGETSMYDQVANPTGSALRKLQDWFTHTFTLAPPLFYSTRVIPYRKPLTVVVGRPIICRRVPHPTDEEIDNLREQYKQQLREIFNKYRPLYDPTAEDIRFY</sequence>
<organism evidence="14 15">
    <name type="scientific">Echinococcus canadensis</name>
    <dbReference type="NCBI Taxonomy" id="519352"/>
    <lineage>
        <taxon>Eukaryota</taxon>
        <taxon>Metazoa</taxon>
        <taxon>Spiralia</taxon>
        <taxon>Lophotrochozoa</taxon>
        <taxon>Platyhelminthes</taxon>
        <taxon>Cestoda</taxon>
        <taxon>Eucestoda</taxon>
        <taxon>Cyclophyllidea</taxon>
        <taxon>Taeniidae</taxon>
        <taxon>Echinococcus</taxon>
        <taxon>Echinococcus canadensis group</taxon>
    </lineage>
</organism>
<keyword evidence="10" id="KW-0012">Acyltransferase</keyword>
<evidence type="ECO:0000256" key="11">
    <source>
        <dbReference type="SAM" id="Phobius"/>
    </source>
</evidence>
<dbReference type="PANTHER" id="PTHR12317">
    <property type="entry name" value="DIACYLGLYCEROL O-ACYLTRANSFERASE"/>
    <property type="match status" value="1"/>
</dbReference>
<feature type="transmembrane region" description="Helical" evidence="11">
    <location>
        <begin position="471"/>
        <end position="491"/>
    </location>
</feature>
<evidence type="ECO:0000259" key="13">
    <source>
        <dbReference type="PROSITE" id="PS50056"/>
    </source>
</evidence>
<dbReference type="GO" id="GO:0004144">
    <property type="term" value="F:diacylglycerol O-acyltransferase activity"/>
    <property type="evidence" value="ECO:0007669"/>
    <property type="project" value="TreeGrafter"/>
</dbReference>
<feature type="domain" description="Tyrosine specific protein phosphatases" evidence="13">
    <location>
        <begin position="304"/>
        <end position="354"/>
    </location>
</feature>
<dbReference type="SMART" id="SM00194">
    <property type="entry name" value="PTPc"/>
    <property type="match status" value="1"/>
</dbReference>
<keyword evidence="9 11" id="KW-0472">Membrane</keyword>
<dbReference type="PROSITE" id="PS50055">
    <property type="entry name" value="TYR_PHOSPHATASE_PTP"/>
    <property type="match status" value="1"/>
</dbReference>
<keyword evidence="5 11" id="KW-0812">Transmembrane</keyword>
<dbReference type="SUPFAM" id="SSF52799">
    <property type="entry name" value="(Phosphotyrosine protein) phosphatases II"/>
    <property type="match status" value="1"/>
</dbReference>
<accession>A0A915EZD1</accession>
<dbReference type="InterPro" id="IPR007130">
    <property type="entry name" value="DAGAT"/>
</dbReference>
<dbReference type="PANTHER" id="PTHR12317:SF79">
    <property type="entry name" value="ACYLTRANSFERASE"/>
    <property type="match status" value="1"/>
</dbReference>
<feature type="transmembrane region" description="Helical" evidence="11">
    <location>
        <begin position="229"/>
        <end position="249"/>
    </location>
</feature>
<evidence type="ECO:0000256" key="7">
    <source>
        <dbReference type="ARBA" id="ARBA00022989"/>
    </source>
</evidence>
<dbReference type="GO" id="GO:0004725">
    <property type="term" value="F:protein tyrosine phosphatase activity"/>
    <property type="evidence" value="ECO:0007669"/>
    <property type="project" value="InterPro"/>
</dbReference>
<name>A0A915EZD1_9CEST</name>
<evidence type="ECO:0000256" key="4">
    <source>
        <dbReference type="ARBA" id="ARBA00022679"/>
    </source>
</evidence>